<keyword evidence="1" id="KW-0285">Flavoprotein</keyword>
<dbReference type="AlphaFoldDB" id="A0A8H6AEJ5"/>
<evidence type="ECO:0000256" key="2">
    <source>
        <dbReference type="ARBA" id="ARBA00022827"/>
    </source>
</evidence>
<dbReference type="Pfam" id="PF00743">
    <property type="entry name" value="FMO-like"/>
    <property type="match status" value="1"/>
</dbReference>
<dbReference type="Proteomes" id="UP000541154">
    <property type="component" value="Unassembled WGS sequence"/>
</dbReference>
<evidence type="ECO:0000256" key="3">
    <source>
        <dbReference type="ARBA" id="ARBA00023002"/>
    </source>
</evidence>
<dbReference type="GO" id="GO:0004499">
    <property type="term" value="F:N,N-dimethylaniline monooxygenase activity"/>
    <property type="evidence" value="ECO:0007669"/>
    <property type="project" value="InterPro"/>
</dbReference>
<accession>A0A8H6AEJ5</accession>
<comment type="caution">
    <text evidence="5">The sequence shown here is derived from an EMBL/GenBank/DDBJ whole genome shotgun (WGS) entry which is preliminary data.</text>
</comment>
<dbReference type="EMBL" id="SPNV01000033">
    <property type="protein sequence ID" value="KAF5864448.1"/>
    <property type="molecule type" value="Genomic_DNA"/>
</dbReference>
<dbReference type="Gene3D" id="3.50.50.60">
    <property type="entry name" value="FAD/NAD(P)-binding domain"/>
    <property type="match status" value="1"/>
</dbReference>
<dbReference type="GO" id="GO:0050661">
    <property type="term" value="F:NADP binding"/>
    <property type="evidence" value="ECO:0007669"/>
    <property type="project" value="InterPro"/>
</dbReference>
<keyword evidence="3" id="KW-0560">Oxidoreductase</keyword>
<dbReference type="InterPro" id="IPR050982">
    <property type="entry name" value="Auxin_biosynth/cation_transpt"/>
</dbReference>
<evidence type="ECO:0008006" key="7">
    <source>
        <dbReference type="Google" id="ProtNLM"/>
    </source>
</evidence>
<feature type="compositionally biased region" description="Basic and acidic residues" evidence="4">
    <location>
        <begin position="305"/>
        <end position="317"/>
    </location>
</feature>
<dbReference type="InterPro" id="IPR020946">
    <property type="entry name" value="Flavin_mOase-like"/>
</dbReference>
<evidence type="ECO:0000256" key="4">
    <source>
        <dbReference type="SAM" id="MobiDB-lite"/>
    </source>
</evidence>
<dbReference type="PANTHER" id="PTHR43539">
    <property type="entry name" value="FLAVIN-BINDING MONOOXYGENASE-LIKE PROTEIN (AFU_ORTHOLOGUE AFUA_4G09220)"/>
    <property type="match status" value="1"/>
</dbReference>
<organism evidence="5 6">
    <name type="scientific">Petromyces alliaceus</name>
    <name type="common">Aspergillus alliaceus</name>
    <dbReference type="NCBI Taxonomy" id="209559"/>
    <lineage>
        <taxon>Eukaryota</taxon>
        <taxon>Fungi</taxon>
        <taxon>Dikarya</taxon>
        <taxon>Ascomycota</taxon>
        <taxon>Pezizomycotina</taxon>
        <taxon>Eurotiomycetes</taxon>
        <taxon>Eurotiomycetidae</taxon>
        <taxon>Eurotiales</taxon>
        <taxon>Aspergillaceae</taxon>
        <taxon>Aspergillus</taxon>
        <taxon>Aspergillus subgen. Circumdati</taxon>
    </lineage>
</organism>
<reference evidence="5 6" key="1">
    <citation type="submission" date="2019-04" db="EMBL/GenBank/DDBJ databases">
        <title>Aspergillus burnettii sp. nov., novel species from soil in southeast Queensland.</title>
        <authorList>
            <person name="Gilchrist C.L.M."/>
            <person name="Pitt J.I."/>
            <person name="Lange L."/>
            <person name="Lacey H.J."/>
            <person name="Vuong D."/>
            <person name="Midgley D.J."/>
            <person name="Greenfield P."/>
            <person name="Bradbury M."/>
            <person name="Lacey E."/>
            <person name="Busk P.K."/>
            <person name="Pilgaard B."/>
            <person name="Chooi Y.H."/>
            <person name="Piggott A.M."/>
        </authorList>
    </citation>
    <scope>NUCLEOTIDE SEQUENCE [LARGE SCALE GENOMIC DNA]</scope>
    <source>
        <strain evidence="5 6">FRR 5400</strain>
    </source>
</reference>
<evidence type="ECO:0000313" key="5">
    <source>
        <dbReference type="EMBL" id="KAF5864448.1"/>
    </source>
</evidence>
<dbReference type="InterPro" id="IPR036188">
    <property type="entry name" value="FAD/NAD-bd_sf"/>
</dbReference>
<dbReference type="PANTHER" id="PTHR43539:SF24">
    <property type="entry name" value="FAD_NAD(P)-BINDING DOMAIN-CONTAINING PROTEIN-RELATED"/>
    <property type="match status" value="1"/>
</dbReference>
<dbReference type="SUPFAM" id="SSF51905">
    <property type="entry name" value="FAD/NAD(P)-binding domain"/>
    <property type="match status" value="1"/>
</dbReference>
<evidence type="ECO:0000256" key="1">
    <source>
        <dbReference type="ARBA" id="ARBA00022630"/>
    </source>
</evidence>
<keyword evidence="2" id="KW-0274">FAD</keyword>
<sequence>MSVAQNHYVIKLPVTPSRTRSIEPRAISQQWIANLDVLLSKGDLSQLPELFHKESWWRDMLALDSDLRTIQNCKDIREYLRRQQPRAQLSAFRLQHEGKFQPSLEKPVEGTSWVSSMFFFETRVGRGTGVLGLTQNDAGTWKAYSVYTSLQEFKDFEESLGQAGLNMGARLQSLCLSCLIVDRNERIGDNWRKRYITHDPAEFTHMAYLPFPNNWPQFTPKDKLGDWFEAYASIMELNVWLQTSIKSAVYDDANAQWTVTVTQGDGSERNLHPRHLIWCTGYSGEPLVPTFIGQSQFKGQLYHGSQHDDASQHDMRGKKAANRRSRHHIRELALPSSIRAQRPLHKEGIYRRKGILEGLQKAGFELDFRIDGAGISRAYMTRDGTALEADIVVLATGYDNMRTTVRKILGDKVADRCKDVWDLDEEGEVNAVHSRSLKSPMLSRQVTNQSYVRILADMQMWRPSGHPGF</sequence>
<name>A0A8H6AEJ5_PETAA</name>
<dbReference type="GO" id="GO:0050660">
    <property type="term" value="F:flavin adenine dinucleotide binding"/>
    <property type="evidence" value="ECO:0007669"/>
    <property type="project" value="InterPro"/>
</dbReference>
<proteinExistence type="predicted"/>
<feature type="region of interest" description="Disordered" evidence="4">
    <location>
        <begin position="304"/>
        <end position="326"/>
    </location>
</feature>
<keyword evidence="6" id="KW-1185">Reference proteome</keyword>
<protein>
    <recommendedName>
        <fullName evidence="7">Monooxygenase</fullName>
    </recommendedName>
</protein>
<gene>
    <name evidence="5" type="ORF">ETB97_007551</name>
</gene>
<evidence type="ECO:0000313" key="6">
    <source>
        <dbReference type="Proteomes" id="UP000541154"/>
    </source>
</evidence>